<keyword evidence="1" id="KW-0175">Coiled coil</keyword>
<dbReference type="Proteomes" id="UP000179807">
    <property type="component" value="Unassembled WGS sequence"/>
</dbReference>
<protein>
    <submittedName>
        <fullName evidence="2">Uncharacterized protein</fullName>
    </submittedName>
</protein>
<evidence type="ECO:0000313" key="2">
    <source>
        <dbReference type="EMBL" id="OHT02010.1"/>
    </source>
</evidence>
<comment type="caution">
    <text evidence="2">The sequence shown here is derived from an EMBL/GenBank/DDBJ whole genome shotgun (WGS) entry which is preliminary data.</text>
</comment>
<dbReference type="RefSeq" id="XP_068355146.1">
    <property type="nucleotide sequence ID" value="XM_068507697.1"/>
</dbReference>
<dbReference type="AlphaFoldDB" id="A0A1J4JTD8"/>
<reference evidence="2" key="1">
    <citation type="submission" date="2016-10" db="EMBL/GenBank/DDBJ databases">
        <authorList>
            <person name="Benchimol M."/>
            <person name="Almeida L.G."/>
            <person name="Vasconcelos A.T."/>
            <person name="Perreira-Neves A."/>
            <person name="Rosa I.A."/>
            <person name="Tasca T."/>
            <person name="Bogo M.R."/>
            <person name="de Souza W."/>
        </authorList>
    </citation>
    <scope>NUCLEOTIDE SEQUENCE [LARGE SCALE GENOMIC DNA]</scope>
    <source>
        <strain evidence="2">K</strain>
    </source>
</reference>
<dbReference type="EMBL" id="MLAK01000886">
    <property type="protein sequence ID" value="OHT02010.1"/>
    <property type="molecule type" value="Genomic_DNA"/>
</dbReference>
<organism evidence="2 3">
    <name type="scientific">Tritrichomonas foetus</name>
    <dbReference type="NCBI Taxonomy" id="1144522"/>
    <lineage>
        <taxon>Eukaryota</taxon>
        <taxon>Metamonada</taxon>
        <taxon>Parabasalia</taxon>
        <taxon>Tritrichomonadida</taxon>
        <taxon>Tritrichomonadidae</taxon>
        <taxon>Tritrichomonas</taxon>
    </lineage>
</organism>
<gene>
    <name evidence="2" type="ORF">TRFO_31033</name>
</gene>
<evidence type="ECO:0000256" key="1">
    <source>
        <dbReference type="SAM" id="Coils"/>
    </source>
</evidence>
<keyword evidence="3" id="KW-1185">Reference proteome</keyword>
<sequence length="339" mass="39347">MINERLQQMKIDRLKYTNIPWISVKTTYIQKPSRFGRRERTKSVATIKKVQLDPPTRHFFHHSAMMFSEEEYTLLMKAEADNLELNNKRLDGRSPSRLQKLQEMNNKRLTSQIMGNSTSSSFKLSKIFSNKMSKKDDFKQNDSVISFTPFVTEIGEEDKKTTEEIEKDDPIDITSGPVTIQDIEEQVWLHSHEVNHSNEEVGRKVEYLNGQILDSGGGKTGNQPQIAYSYNRGQRKIRNAIKELSSVQKESEELRDRISGKYGITTKKGQMIKENIEKSYSALRYKKYLYKQKLDVPEFIEDADFSSLQNKRKTVKDAVKSVGWEKYYISSSRKKDNGS</sequence>
<feature type="coiled-coil region" evidence="1">
    <location>
        <begin position="230"/>
        <end position="257"/>
    </location>
</feature>
<dbReference type="VEuPathDB" id="TrichDB:TRFO_31033"/>
<accession>A0A1J4JTD8</accession>
<dbReference type="GeneID" id="94842401"/>
<evidence type="ECO:0000313" key="3">
    <source>
        <dbReference type="Proteomes" id="UP000179807"/>
    </source>
</evidence>
<proteinExistence type="predicted"/>
<name>A0A1J4JTD8_9EUKA</name>